<comment type="catalytic activity">
    <reaction evidence="5 6">
        <text>queuosine 5'-phosphate + H2O = queuine + D-ribose 5-phosphate</text>
        <dbReference type="Rhea" id="RHEA:75387"/>
        <dbReference type="ChEBI" id="CHEBI:15377"/>
        <dbReference type="ChEBI" id="CHEBI:17433"/>
        <dbReference type="ChEBI" id="CHEBI:78346"/>
        <dbReference type="ChEBI" id="CHEBI:194371"/>
    </reaction>
    <physiologicalReaction direction="left-to-right" evidence="5 6">
        <dbReference type="Rhea" id="RHEA:75388"/>
    </physiologicalReaction>
</comment>
<name>A0A1X2HQA4_SYNRA</name>
<dbReference type="InterPro" id="IPR019438">
    <property type="entry name" value="Q_salvage"/>
</dbReference>
<evidence type="ECO:0000256" key="6">
    <source>
        <dbReference type="RuleBase" id="RU365002"/>
    </source>
</evidence>
<dbReference type="GO" id="GO:0006400">
    <property type="term" value="P:tRNA modification"/>
    <property type="evidence" value="ECO:0007669"/>
    <property type="project" value="TreeGrafter"/>
</dbReference>
<sequence length="338" mass="39025">MSVLDSAAFIAQNSRHVSIPEENLDAAAQTILADMKRLKYSTHTWNEHPMQPKTHDRATVDWIFLVDLLNFSFWSDRDEADSCTPHPERYTVSFQGTPYTSYWSLCAAVNRALAEGIPITNPAFYRDAPAEVLAHVFRSDTAEAIPLLEDRIRVMHEAGRILCEEFDGSFANCIARAERSALKMLELLVNYFPSFRDIHEFEGRKVYILKRAQILIADTWACFDGQSFGEFRDIDAITMFADYRVPQALYQLGVLRYSPALMEKLERREPLPSGSREEVEIRGNSIWAVELLMQRIRQIKGDKDIINAILIDFYVWDSAKRMQDQMVVPIHRTRSIYY</sequence>
<comment type="caution">
    <text evidence="7">The sequence shown here is derived from an EMBL/GenBank/DDBJ whole genome shotgun (WGS) entry which is preliminary data.</text>
</comment>
<keyword evidence="8" id="KW-1185">Reference proteome</keyword>
<dbReference type="InParanoid" id="A0A1X2HQA4"/>
<accession>A0A1X2HQA4</accession>
<dbReference type="GO" id="GO:0016787">
    <property type="term" value="F:hydrolase activity"/>
    <property type="evidence" value="ECO:0007669"/>
    <property type="project" value="UniProtKB-KW"/>
</dbReference>
<proteinExistence type="inferred from homology"/>
<evidence type="ECO:0000256" key="3">
    <source>
        <dbReference type="ARBA" id="ARBA00035306"/>
    </source>
</evidence>
<dbReference type="PANTHER" id="PTHR21314">
    <property type="entry name" value="QUEUOSINE 5'-PHOSPHATE N-GLYCOSYLASE_HYDROLASE-RELATED"/>
    <property type="match status" value="1"/>
</dbReference>
<evidence type="ECO:0000256" key="4">
    <source>
        <dbReference type="ARBA" id="ARBA00035393"/>
    </source>
</evidence>
<dbReference type="STRING" id="13706.A0A1X2HQA4"/>
<dbReference type="PANTHER" id="PTHR21314:SF0">
    <property type="entry name" value="QUEUOSINE 5'-PHOSPHATE N-GLYCOSYLASE_HYDROLASE"/>
    <property type="match status" value="1"/>
</dbReference>
<evidence type="ECO:0000313" key="7">
    <source>
        <dbReference type="EMBL" id="ORZ01076.1"/>
    </source>
</evidence>
<dbReference type="FunCoup" id="A0A1X2HQA4">
    <property type="interactions" value="234"/>
</dbReference>
<comment type="function">
    <text evidence="6">Catalyzes the hydrolysis of queuosine 5'-phosphate, releasing the nucleobase queuine (q). Is required for salvage of queuine from exogenous queuosine (Q) that is imported and then converted to queuosine 5'-phosphate intracellularly.</text>
</comment>
<evidence type="ECO:0000256" key="5">
    <source>
        <dbReference type="ARBA" id="ARBA00048204"/>
    </source>
</evidence>
<comment type="similarity">
    <text evidence="2 6">Belongs to the QNG1 protein family.</text>
</comment>
<evidence type="ECO:0000256" key="2">
    <source>
        <dbReference type="ARBA" id="ARBA00035119"/>
    </source>
</evidence>
<keyword evidence="1 6" id="KW-0378">Hydrolase</keyword>
<dbReference type="OMA" id="FSFWSEE"/>
<dbReference type="OrthoDB" id="416777at2759"/>
<protein>
    <recommendedName>
        <fullName evidence="3 6">Queuosine 5'-phosphate N-glycosylase/hydrolase</fullName>
        <ecNumber evidence="6">3.2.2.-</ecNumber>
    </recommendedName>
    <alternativeName>
        <fullName evidence="4 6">Queuosine-nucleotide N-glycosylase/hydrolase</fullName>
    </alternativeName>
</protein>
<gene>
    <name evidence="7" type="ORF">BCR43DRAFT_486335</name>
</gene>
<dbReference type="Proteomes" id="UP000242180">
    <property type="component" value="Unassembled WGS sequence"/>
</dbReference>
<dbReference type="AlphaFoldDB" id="A0A1X2HQA4"/>
<dbReference type="EC" id="3.2.2.-" evidence="6"/>
<evidence type="ECO:0000313" key="8">
    <source>
        <dbReference type="Proteomes" id="UP000242180"/>
    </source>
</evidence>
<dbReference type="EMBL" id="MCGN01000002">
    <property type="protein sequence ID" value="ORZ01076.1"/>
    <property type="molecule type" value="Genomic_DNA"/>
</dbReference>
<dbReference type="Pfam" id="PF10343">
    <property type="entry name" value="Q_salvage"/>
    <property type="match status" value="1"/>
</dbReference>
<organism evidence="7 8">
    <name type="scientific">Syncephalastrum racemosum</name>
    <name type="common">Filamentous fungus</name>
    <dbReference type="NCBI Taxonomy" id="13706"/>
    <lineage>
        <taxon>Eukaryota</taxon>
        <taxon>Fungi</taxon>
        <taxon>Fungi incertae sedis</taxon>
        <taxon>Mucoromycota</taxon>
        <taxon>Mucoromycotina</taxon>
        <taxon>Mucoromycetes</taxon>
        <taxon>Mucorales</taxon>
        <taxon>Syncephalastraceae</taxon>
        <taxon>Syncephalastrum</taxon>
    </lineage>
</organism>
<reference evidence="7 8" key="1">
    <citation type="submission" date="2016-07" db="EMBL/GenBank/DDBJ databases">
        <title>Pervasive Adenine N6-methylation of Active Genes in Fungi.</title>
        <authorList>
            <consortium name="DOE Joint Genome Institute"/>
            <person name="Mondo S.J."/>
            <person name="Dannebaum R.O."/>
            <person name="Kuo R.C."/>
            <person name="Labutti K."/>
            <person name="Haridas S."/>
            <person name="Kuo A."/>
            <person name="Salamov A."/>
            <person name="Ahrendt S.R."/>
            <person name="Lipzen A."/>
            <person name="Sullivan W."/>
            <person name="Andreopoulos W.B."/>
            <person name="Clum A."/>
            <person name="Lindquist E."/>
            <person name="Daum C."/>
            <person name="Ramamoorthy G.K."/>
            <person name="Gryganskyi A."/>
            <person name="Culley D."/>
            <person name="Magnuson J.K."/>
            <person name="James T.Y."/>
            <person name="O'Malley M.A."/>
            <person name="Stajich J.E."/>
            <person name="Spatafora J.W."/>
            <person name="Visel A."/>
            <person name="Grigoriev I.V."/>
        </authorList>
    </citation>
    <scope>NUCLEOTIDE SEQUENCE [LARGE SCALE GENOMIC DNA]</scope>
    <source>
        <strain evidence="7 8">NRRL 2496</strain>
    </source>
</reference>
<evidence type="ECO:0000256" key="1">
    <source>
        <dbReference type="ARBA" id="ARBA00022801"/>
    </source>
</evidence>